<sequence length="154" mass="18549">MSKATYIQNWEEWQKDFNFYVPIRVKFSDLDAFGHLNNVEVFRYLEHARIEYLKRVQILNFKHVEEIDKFSVVADMQCDFLHQIFYEEEIRVYVKVHYLGNTSLDIHYMGKNEKEQVVFTGRGVIVQIDKHTGKPYPWNDTQKTLIEELNRVNV</sequence>
<dbReference type="Gene3D" id="3.10.129.10">
    <property type="entry name" value="Hotdog Thioesterase"/>
    <property type="match status" value="1"/>
</dbReference>
<organism evidence="1 2">
    <name type="scientific">Savagea serpentis</name>
    <dbReference type="NCBI Taxonomy" id="2785297"/>
    <lineage>
        <taxon>Bacteria</taxon>
        <taxon>Bacillati</taxon>
        <taxon>Bacillota</taxon>
        <taxon>Bacilli</taxon>
        <taxon>Bacillales</taxon>
        <taxon>Caryophanaceae</taxon>
        <taxon>Savagea</taxon>
    </lineage>
</organism>
<dbReference type="EMBL" id="JADKPV010000005">
    <property type="protein sequence ID" value="MBF4501625.1"/>
    <property type="molecule type" value="Genomic_DNA"/>
</dbReference>
<dbReference type="SUPFAM" id="SSF54637">
    <property type="entry name" value="Thioesterase/thiol ester dehydrase-isomerase"/>
    <property type="match status" value="1"/>
</dbReference>
<gene>
    <name evidence="1" type="ORF">IRY55_09645</name>
</gene>
<evidence type="ECO:0000313" key="1">
    <source>
        <dbReference type="EMBL" id="MBF4501625.1"/>
    </source>
</evidence>
<protein>
    <submittedName>
        <fullName evidence="1">Acyl-CoA thioesterase</fullName>
    </submittedName>
</protein>
<accession>A0A8J7G3L1</accession>
<dbReference type="InterPro" id="IPR029069">
    <property type="entry name" value="HotDog_dom_sf"/>
</dbReference>
<comment type="caution">
    <text evidence="1">The sequence shown here is derived from an EMBL/GenBank/DDBJ whole genome shotgun (WGS) entry which is preliminary data.</text>
</comment>
<dbReference type="RefSeq" id="WP_194563113.1">
    <property type="nucleotide sequence ID" value="NZ_JADKPV010000005.1"/>
</dbReference>
<proteinExistence type="predicted"/>
<name>A0A8J7G3L1_9BACL</name>
<dbReference type="Pfam" id="PF13279">
    <property type="entry name" value="4HBT_2"/>
    <property type="match status" value="1"/>
</dbReference>
<reference evidence="1" key="1">
    <citation type="submission" date="2020-11" db="EMBL/GenBank/DDBJ databases">
        <title>Multidrug resistant novel bacterium Savagea serpentis sp. nov., isolated from the scats of a vine snake (Ahaetulla nasuta).</title>
        <authorList>
            <person name="Venkata Ramana V."/>
            <person name="Vikas Patil S."/>
            <person name="Yogita Lugani V."/>
        </authorList>
    </citation>
    <scope>NUCLEOTIDE SEQUENCE</scope>
    <source>
        <strain evidence="1">SN6</strain>
    </source>
</reference>
<dbReference type="CDD" id="cd00586">
    <property type="entry name" value="4HBT"/>
    <property type="match status" value="1"/>
</dbReference>
<keyword evidence="2" id="KW-1185">Reference proteome</keyword>
<dbReference type="InterPro" id="IPR050563">
    <property type="entry name" value="4-hydroxybenzoyl-CoA_TE"/>
</dbReference>
<dbReference type="Proteomes" id="UP000622653">
    <property type="component" value="Unassembled WGS sequence"/>
</dbReference>
<dbReference type="GO" id="GO:0047617">
    <property type="term" value="F:fatty acyl-CoA hydrolase activity"/>
    <property type="evidence" value="ECO:0007669"/>
    <property type="project" value="TreeGrafter"/>
</dbReference>
<dbReference type="PANTHER" id="PTHR31793">
    <property type="entry name" value="4-HYDROXYBENZOYL-COA THIOESTERASE FAMILY MEMBER"/>
    <property type="match status" value="1"/>
</dbReference>
<dbReference type="PANTHER" id="PTHR31793:SF24">
    <property type="entry name" value="LONG-CHAIN ACYL-COA THIOESTERASE FADM"/>
    <property type="match status" value="1"/>
</dbReference>
<dbReference type="AlphaFoldDB" id="A0A8J7G3L1"/>
<evidence type="ECO:0000313" key="2">
    <source>
        <dbReference type="Proteomes" id="UP000622653"/>
    </source>
</evidence>